<evidence type="ECO:0000313" key="4">
    <source>
        <dbReference type="EMBL" id="KAL2064665.1"/>
    </source>
</evidence>
<sequence length="211" mass="24060">MEGIYVASHFTWLIKLINSLPLAWQQRLNPGIAVVTMYQDSNLPASELTFKRLSDEADILVGAGSGTVRNVLEELVFRVLDNCHVHRRLQSDLFEAMPNRSSDSTVFCSPHAPQREHISDSHACLTEPWPQDNSKRLQRYNIAFSRGTRQCAGINPAYAELFLMVSTFVRRYDMQLQETNMDSMKLFADKFLPFPKQGTQGVRVLRKSRAP</sequence>
<dbReference type="EMBL" id="JAZHXI010000013">
    <property type="protein sequence ID" value="KAL2064665.1"/>
    <property type="molecule type" value="Genomic_DNA"/>
</dbReference>
<keyword evidence="2 3" id="KW-0408">Iron</keyword>
<dbReference type="Proteomes" id="UP001595075">
    <property type="component" value="Unassembled WGS sequence"/>
</dbReference>
<keyword evidence="1 3" id="KW-0479">Metal-binding</keyword>
<reference evidence="4 5" key="1">
    <citation type="journal article" date="2024" name="Commun. Biol.">
        <title>Comparative genomic analysis of thermophilic fungi reveals convergent evolutionary adaptations and gene losses.</title>
        <authorList>
            <person name="Steindorff A.S."/>
            <person name="Aguilar-Pontes M.V."/>
            <person name="Robinson A.J."/>
            <person name="Andreopoulos B."/>
            <person name="LaButti K."/>
            <person name="Kuo A."/>
            <person name="Mondo S."/>
            <person name="Riley R."/>
            <person name="Otillar R."/>
            <person name="Haridas S."/>
            <person name="Lipzen A."/>
            <person name="Grimwood J."/>
            <person name="Schmutz J."/>
            <person name="Clum A."/>
            <person name="Reid I.D."/>
            <person name="Moisan M.C."/>
            <person name="Butler G."/>
            <person name="Nguyen T.T.M."/>
            <person name="Dewar K."/>
            <person name="Conant G."/>
            <person name="Drula E."/>
            <person name="Henrissat B."/>
            <person name="Hansel C."/>
            <person name="Singer S."/>
            <person name="Hutchinson M.I."/>
            <person name="de Vries R.P."/>
            <person name="Natvig D.O."/>
            <person name="Powell A.J."/>
            <person name="Tsang A."/>
            <person name="Grigoriev I.V."/>
        </authorList>
    </citation>
    <scope>NUCLEOTIDE SEQUENCE [LARGE SCALE GENOMIC DNA]</scope>
    <source>
        <strain evidence="4 5">CBS 494.80</strain>
    </source>
</reference>
<evidence type="ECO:0000256" key="3">
    <source>
        <dbReference type="RuleBase" id="RU000461"/>
    </source>
</evidence>
<comment type="similarity">
    <text evidence="3">Belongs to the cytochrome P450 family.</text>
</comment>
<keyword evidence="5" id="KW-1185">Reference proteome</keyword>
<gene>
    <name evidence="4" type="ORF">VTL71DRAFT_3803</name>
</gene>
<dbReference type="Pfam" id="PF00067">
    <property type="entry name" value="p450"/>
    <property type="match status" value="1"/>
</dbReference>
<keyword evidence="3" id="KW-0503">Monooxygenase</keyword>
<proteinExistence type="inferred from homology"/>
<name>A0ABR4C404_9HELO</name>
<dbReference type="InterPro" id="IPR017972">
    <property type="entry name" value="Cyt_P450_CS"/>
</dbReference>
<organism evidence="4 5">
    <name type="scientific">Oculimacula yallundae</name>
    <dbReference type="NCBI Taxonomy" id="86028"/>
    <lineage>
        <taxon>Eukaryota</taxon>
        <taxon>Fungi</taxon>
        <taxon>Dikarya</taxon>
        <taxon>Ascomycota</taxon>
        <taxon>Pezizomycotina</taxon>
        <taxon>Leotiomycetes</taxon>
        <taxon>Helotiales</taxon>
        <taxon>Ploettnerulaceae</taxon>
        <taxon>Oculimacula</taxon>
    </lineage>
</organism>
<dbReference type="InterPro" id="IPR001128">
    <property type="entry name" value="Cyt_P450"/>
</dbReference>
<keyword evidence="3" id="KW-0560">Oxidoreductase</keyword>
<comment type="caution">
    <text evidence="4">The sequence shown here is derived from an EMBL/GenBank/DDBJ whole genome shotgun (WGS) entry which is preliminary data.</text>
</comment>
<dbReference type="SUPFAM" id="SSF48264">
    <property type="entry name" value="Cytochrome P450"/>
    <property type="match status" value="1"/>
</dbReference>
<evidence type="ECO:0000313" key="5">
    <source>
        <dbReference type="Proteomes" id="UP001595075"/>
    </source>
</evidence>
<dbReference type="Gene3D" id="1.10.630.10">
    <property type="entry name" value="Cytochrome P450"/>
    <property type="match status" value="1"/>
</dbReference>
<evidence type="ECO:0000256" key="1">
    <source>
        <dbReference type="ARBA" id="ARBA00022723"/>
    </source>
</evidence>
<protein>
    <recommendedName>
        <fullName evidence="6">Cytochrome P450</fullName>
    </recommendedName>
</protein>
<dbReference type="PROSITE" id="PS00086">
    <property type="entry name" value="CYTOCHROME_P450"/>
    <property type="match status" value="1"/>
</dbReference>
<keyword evidence="3" id="KW-0349">Heme</keyword>
<evidence type="ECO:0000256" key="2">
    <source>
        <dbReference type="ARBA" id="ARBA00023004"/>
    </source>
</evidence>
<evidence type="ECO:0008006" key="6">
    <source>
        <dbReference type="Google" id="ProtNLM"/>
    </source>
</evidence>
<accession>A0ABR4C404</accession>
<dbReference type="InterPro" id="IPR036396">
    <property type="entry name" value="Cyt_P450_sf"/>
</dbReference>